<name>A0A9W9Q6N2_9EURO</name>
<gene>
    <name evidence="9" type="ORF">N7476_003268</name>
</gene>
<feature type="transmembrane region" description="Helical" evidence="7">
    <location>
        <begin position="93"/>
        <end position="120"/>
    </location>
</feature>
<feature type="transmembrane region" description="Helical" evidence="7">
    <location>
        <begin position="213"/>
        <end position="238"/>
    </location>
</feature>
<evidence type="ECO:0000256" key="6">
    <source>
        <dbReference type="SAM" id="MobiDB-lite"/>
    </source>
</evidence>
<evidence type="ECO:0000256" key="2">
    <source>
        <dbReference type="ARBA" id="ARBA00022692"/>
    </source>
</evidence>
<keyword evidence="2 7" id="KW-0812">Transmembrane</keyword>
<evidence type="ECO:0000256" key="3">
    <source>
        <dbReference type="ARBA" id="ARBA00022989"/>
    </source>
</evidence>
<evidence type="ECO:0000256" key="7">
    <source>
        <dbReference type="SAM" id="Phobius"/>
    </source>
</evidence>
<comment type="subcellular location">
    <subcellularLocation>
        <location evidence="1">Membrane</location>
        <topology evidence="1">Multi-pass membrane protein</topology>
    </subcellularLocation>
</comment>
<feature type="domain" description="Rhodopsin" evidence="8">
    <location>
        <begin position="34"/>
        <end position="274"/>
    </location>
</feature>
<feature type="region of interest" description="Disordered" evidence="6">
    <location>
        <begin position="339"/>
        <end position="361"/>
    </location>
</feature>
<protein>
    <recommendedName>
        <fullName evidence="8">Rhodopsin domain-containing protein</fullName>
    </recommendedName>
</protein>
<evidence type="ECO:0000256" key="4">
    <source>
        <dbReference type="ARBA" id="ARBA00023136"/>
    </source>
</evidence>
<evidence type="ECO:0000256" key="5">
    <source>
        <dbReference type="ARBA" id="ARBA00038359"/>
    </source>
</evidence>
<dbReference type="AlphaFoldDB" id="A0A9W9Q6N2"/>
<dbReference type="GO" id="GO:0016020">
    <property type="term" value="C:membrane"/>
    <property type="evidence" value="ECO:0007669"/>
    <property type="project" value="UniProtKB-SubCell"/>
</dbReference>
<evidence type="ECO:0000313" key="9">
    <source>
        <dbReference type="EMBL" id="KAJ5324668.1"/>
    </source>
</evidence>
<evidence type="ECO:0000256" key="1">
    <source>
        <dbReference type="ARBA" id="ARBA00004141"/>
    </source>
</evidence>
<evidence type="ECO:0000259" key="8">
    <source>
        <dbReference type="Pfam" id="PF20684"/>
    </source>
</evidence>
<dbReference type="Pfam" id="PF20684">
    <property type="entry name" value="Fung_rhodopsin"/>
    <property type="match status" value="1"/>
</dbReference>
<organism evidence="9 10">
    <name type="scientific">Penicillium atrosanguineum</name>
    <dbReference type="NCBI Taxonomy" id="1132637"/>
    <lineage>
        <taxon>Eukaryota</taxon>
        <taxon>Fungi</taxon>
        <taxon>Dikarya</taxon>
        <taxon>Ascomycota</taxon>
        <taxon>Pezizomycotina</taxon>
        <taxon>Eurotiomycetes</taxon>
        <taxon>Eurotiomycetidae</taxon>
        <taxon>Eurotiales</taxon>
        <taxon>Aspergillaceae</taxon>
        <taxon>Penicillium</taxon>
    </lineage>
</organism>
<dbReference type="PANTHER" id="PTHR33048:SF146">
    <property type="entry name" value="INTEGRAL MEMBRANE PROTEIN"/>
    <property type="match status" value="1"/>
</dbReference>
<keyword evidence="10" id="KW-1185">Reference proteome</keyword>
<dbReference type="Proteomes" id="UP001147746">
    <property type="component" value="Unassembled WGS sequence"/>
</dbReference>
<comment type="caution">
    <text evidence="9">The sequence shown here is derived from an EMBL/GenBank/DDBJ whole genome shotgun (WGS) entry which is preliminary data.</text>
</comment>
<keyword evidence="4 7" id="KW-0472">Membrane</keyword>
<reference evidence="9" key="2">
    <citation type="journal article" date="2023" name="IMA Fungus">
        <title>Comparative genomic study of the Penicillium genus elucidates a diverse pangenome and 15 lateral gene transfer events.</title>
        <authorList>
            <person name="Petersen C."/>
            <person name="Sorensen T."/>
            <person name="Nielsen M.R."/>
            <person name="Sondergaard T.E."/>
            <person name="Sorensen J.L."/>
            <person name="Fitzpatrick D.A."/>
            <person name="Frisvad J.C."/>
            <person name="Nielsen K.L."/>
        </authorList>
    </citation>
    <scope>NUCLEOTIDE SEQUENCE</scope>
    <source>
        <strain evidence="9">IBT 21472</strain>
    </source>
</reference>
<dbReference type="PANTHER" id="PTHR33048">
    <property type="entry name" value="PTH11-LIKE INTEGRAL MEMBRANE PROTEIN (AFU_ORTHOLOGUE AFUA_5G11245)"/>
    <property type="match status" value="1"/>
</dbReference>
<feature type="transmembrane region" description="Helical" evidence="7">
    <location>
        <begin position="132"/>
        <end position="152"/>
    </location>
</feature>
<sequence>MGLSESYPAYGGRGPDDLRLGLGLGTLATILMILRVYVRLRVNQFGTTALIWSLVAWFLTVITQCFGVISVLHGLGNKIAVVEATNQLGNYLLFTWITVFFFNMAIPIGKVAVAAFLIEINAGGNPKIRKSLIAVAALNIILNIPQVLLAWFQCSPPSALWDPSRQNLCNHSTSVHYTYFVGAVAAVSDFYLAIIPVTMLAPLRIDRKLKWGLSFLMGLGVFAGGAAIVRTWAAKFIMSDDPSWGVGILFHWGEVEEWVVLISMSIPPVWPLFRPFTHRFIKSSASRSNPLYNQYSQYGSKTGNHTSTGAPPVVTTTISISSTKGVSAAAMPVGASSSAESMTRYSEEPETPHTVWSSNGDPEGWVEMSHYKQNHCQ</sequence>
<evidence type="ECO:0000313" key="10">
    <source>
        <dbReference type="Proteomes" id="UP001147746"/>
    </source>
</evidence>
<dbReference type="EMBL" id="JAPZBO010000002">
    <property type="protein sequence ID" value="KAJ5324668.1"/>
    <property type="molecule type" value="Genomic_DNA"/>
</dbReference>
<feature type="transmembrane region" description="Helical" evidence="7">
    <location>
        <begin position="20"/>
        <end position="38"/>
    </location>
</feature>
<feature type="transmembrane region" description="Helical" evidence="7">
    <location>
        <begin position="177"/>
        <end position="201"/>
    </location>
</feature>
<comment type="similarity">
    <text evidence="5">Belongs to the SAT4 family.</text>
</comment>
<keyword evidence="3 7" id="KW-1133">Transmembrane helix</keyword>
<reference evidence="9" key="1">
    <citation type="submission" date="2022-12" db="EMBL/GenBank/DDBJ databases">
        <authorList>
            <person name="Petersen C."/>
        </authorList>
    </citation>
    <scope>NUCLEOTIDE SEQUENCE</scope>
    <source>
        <strain evidence="9">IBT 21472</strain>
    </source>
</reference>
<feature type="transmembrane region" description="Helical" evidence="7">
    <location>
        <begin position="50"/>
        <end position="73"/>
    </location>
</feature>
<accession>A0A9W9Q6N2</accession>
<proteinExistence type="inferred from homology"/>
<dbReference type="InterPro" id="IPR052337">
    <property type="entry name" value="SAT4-like"/>
</dbReference>
<dbReference type="InterPro" id="IPR049326">
    <property type="entry name" value="Rhodopsin_dom_fungi"/>
</dbReference>